<dbReference type="OMA" id="RCANAYE"/>
<dbReference type="SUPFAM" id="SSF50242">
    <property type="entry name" value="TIMP-like"/>
    <property type="match status" value="1"/>
</dbReference>
<reference evidence="5" key="2">
    <citation type="submission" date="2021-01" db="UniProtKB">
        <authorList>
            <consortium name="EnsemblMetazoa"/>
        </authorList>
    </citation>
    <scope>IDENTIFICATION</scope>
</reference>
<dbReference type="GeneID" id="115919415"/>
<dbReference type="Proteomes" id="UP000007110">
    <property type="component" value="Unassembled WGS sequence"/>
</dbReference>
<dbReference type="PROSITE" id="PS50189">
    <property type="entry name" value="NTR"/>
    <property type="match status" value="1"/>
</dbReference>
<organism evidence="5 6">
    <name type="scientific">Strongylocentrotus purpuratus</name>
    <name type="common">Purple sea urchin</name>
    <dbReference type="NCBI Taxonomy" id="7668"/>
    <lineage>
        <taxon>Eukaryota</taxon>
        <taxon>Metazoa</taxon>
        <taxon>Echinodermata</taxon>
        <taxon>Eleutherozoa</taxon>
        <taxon>Echinozoa</taxon>
        <taxon>Echinoidea</taxon>
        <taxon>Euechinoidea</taxon>
        <taxon>Echinacea</taxon>
        <taxon>Camarodonta</taxon>
        <taxon>Echinidea</taxon>
        <taxon>Strongylocentrotidae</taxon>
        <taxon>Strongylocentrotus</taxon>
    </lineage>
</organism>
<dbReference type="KEGG" id="spu:115919415"/>
<dbReference type="GeneID" id="105442774"/>
<dbReference type="EnsemblMetazoa" id="XM_030973135">
    <property type="protein sequence ID" value="XP_030828995"/>
    <property type="gene ID" value="LOC115919415"/>
</dbReference>
<keyword evidence="3" id="KW-1015">Disulfide bond</keyword>
<evidence type="ECO:0000313" key="6">
    <source>
        <dbReference type="Proteomes" id="UP000007110"/>
    </source>
</evidence>
<dbReference type="GO" id="GO:0005615">
    <property type="term" value="C:extracellular space"/>
    <property type="evidence" value="ECO:0000318"/>
    <property type="project" value="GO_Central"/>
</dbReference>
<dbReference type="InterPro" id="IPR001820">
    <property type="entry name" value="TIMP"/>
</dbReference>
<evidence type="ECO:0000313" key="5">
    <source>
        <dbReference type="EnsemblMetazoa" id="XP_030828995"/>
    </source>
</evidence>
<dbReference type="InParanoid" id="A0A7M7N051"/>
<evidence type="ECO:0000259" key="4">
    <source>
        <dbReference type="PROSITE" id="PS50189"/>
    </source>
</evidence>
<comment type="subcellular location">
    <subcellularLocation>
        <location evidence="1">Secreted</location>
    </subcellularLocation>
</comment>
<dbReference type="GO" id="GO:0051045">
    <property type="term" value="P:negative regulation of membrane protein ectodomain proteolysis"/>
    <property type="evidence" value="ECO:0000318"/>
    <property type="project" value="GO_Central"/>
</dbReference>
<dbReference type="AlphaFoldDB" id="A0A7M7N051"/>
<feature type="domain" description="NTR" evidence="4">
    <location>
        <begin position="1"/>
        <end position="116"/>
    </location>
</feature>
<dbReference type="PANTHER" id="PTHR11844:SF33">
    <property type="entry name" value="TISSUE INHIBITOR OF METALLOPROTEINASE"/>
    <property type="match status" value="1"/>
</dbReference>
<dbReference type="RefSeq" id="XP_030829139.1">
    <property type="nucleotide sequence ID" value="XM_030973279.1"/>
</dbReference>
<evidence type="ECO:0000256" key="3">
    <source>
        <dbReference type="ARBA" id="ARBA00023157"/>
    </source>
</evidence>
<name>A0A7M7N051_STRPU</name>
<sequence length="277" mass="32124">MNGTVIQAKILERKRIEHPDKSRPLNYRFLIGYRVELLTVFKGGDFLGEADEIWVQSPDAGGLCGVTGLIIDDVYLLSGRIKLDLNYVTYCDMWFEWDKLTEEQLVGLTSKYSNNCADCRIRGVIGIINIDTHSEDKYTASYVDKSPLWDDGSCRYNPVASLFYKSHDCETQYSHCIWANDTCLWEPSRNYNLCYNAREAVWRHRNKMKRLAADVPKTRPRCKSSATRYIRRCAAAKERRRQKKQERREGQRPPVKYLQILLNGTRTALETSTALME</sequence>
<reference evidence="6" key="1">
    <citation type="submission" date="2015-02" db="EMBL/GenBank/DDBJ databases">
        <title>Genome sequencing for Strongylocentrotus purpuratus.</title>
        <authorList>
            <person name="Murali S."/>
            <person name="Liu Y."/>
            <person name="Vee V."/>
            <person name="English A."/>
            <person name="Wang M."/>
            <person name="Skinner E."/>
            <person name="Han Y."/>
            <person name="Muzny D.M."/>
            <person name="Worley K.C."/>
            <person name="Gibbs R.A."/>
        </authorList>
    </citation>
    <scope>NUCLEOTIDE SEQUENCE</scope>
</reference>
<dbReference type="InterPro" id="IPR008993">
    <property type="entry name" value="TIMP-like_OB-fold"/>
</dbReference>
<dbReference type="Pfam" id="PF00965">
    <property type="entry name" value="TIMP"/>
    <property type="match status" value="1"/>
</dbReference>
<proteinExistence type="predicted"/>
<dbReference type="PANTHER" id="PTHR11844">
    <property type="entry name" value="METALLOPROTEASE INHIBITOR"/>
    <property type="match status" value="1"/>
</dbReference>
<protein>
    <recommendedName>
        <fullName evidence="4">NTR domain-containing protein</fullName>
    </recommendedName>
</protein>
<dbReference type="EnsemblMetazoa" id="XM_030973279">
    <property type="protein sequence ID" value="XP_030829139"/>
    <property type="gene ID" value="LOC105442774"/>
</dbReference>
<accession>A0A7M7N051</accession>
<dbReference type="Gene3D" id="2.40.50.120">
    <property type="match status" value="1"/>
</dbReference>
<evidence type="ECO:0000256" key="2">
    <source>
        <dbReference type="ARBA" id="ARBA00022525"/>
    </source>
</evidence>
<dbReference type="GO" id="GO:0031012">
    <property type="term" value="C:extracellular matrix"/>
    <property type="evidence" value="ECO:0000318"/>
    <property type="project" value="GO_Central"/>
</dbReference>
<dbReference type="InterPro" id="IPR001134">
    <property type="entry name" value="Netrin_domain"/>
</dbReference>
<dbReference type="GO" id="GO:0008191">
    <property type="term" value="F:metalloendopeptidase inhibitor activity"/>
    <property type="evidence" value="ECO:0000318"/>
    <property type="project" value="GO_Central"/>
</dbReference>
<keyword evidence="6" id="KW-1185">Reference proteome</keyword>
<evidence type="ECO:0000256" key="1">
    <source>
        <dbReference type="ARBA" id="ARBA00004613"/>
    </source>
</evidence>
<dbReference type="RefSeq" id="XP_030828995.1">
    <property type="nucleotide sequence ID" value="XM_030973135.1"/>
</dbReference>
<dbReference type="SMART" id="SM00206">
    <property type="entry name" value="NTR"/>
    <property type="match status" value="1"/>
</dbReference>
<dbReference type="OrthoDB" id="6041373at2759"/>
<dbReference type="KEGG" id="spu:105442774"/>
<keyword evidence="2" id="KW-0964">Secreted</keyword>